<gene>
    <name evidence="2" type="ORF">NEZAVI_LOCUS4334</name>
</gene>
<reference evidence="2" key="1">
    <citation type="submission" date="2022-01" db="EMBL/GenBank/DDBJ databases">
        <authorList>
            <person name="King R."/>
        </authorList>
    </citation>
    <scope>NUCLEOTIDE SEQUENCE</scope>
</reference>
<feature type="compositionally biased region" description="Low complexity" evidence="1">
    <location>
        <begin position="425"/>
        <end position="440"/>
    </location>
</feature>
<dbReference type="AlphaFoldDB" id="A0A9P0EBL0"/>
<feature type="region of interest" description="Disordered" evidence="1">
    <location>
        <begin position="594"/>
        <end position="613"/>
    </location>
</feature>
<evidence type="ECO:0000313" key="2">
    <source>
        <dbReference type="EMBL" id="CAH1393708.1"/>
    </source>
</evidence>
<sequence>MAKPERHPWPYGPQWNYYPPHMLNFSKIPFSNGPQVNIDSNENYLSIRCPEPRRPYQVPYSSFTSYYHQETHPVRSYLEANPVYPPKQYLYRPLCQENINSSYKVAENLQSYPACSNYPLAKDQSTCYQTTWNNTSHFQRNPPELDVRHFLATWQDKDDDFVDVSTDNDQAQVYQGNDSIPLDCSKRNSNDKSIRKSYNDNFLNGPTLNATGYIVQPYYLKDDSMALNRPVIPEELNNNVLHRNNLNYENNHQSYQKNFYPNTIKFPASKLLPCEHNMSPYSQPLNHCDITSSHLRSSMNPPRQKDLVVDSSERSQYNLTSSLESGELFCDINPRHEEIQKPPVIHPMFNDNLHKMNAVDEPCYFGNENNEFSENLMLNDFAPLKDSWDMFSSNLKVKDNTKVSNNPKSVNKVSPQNLYEHLLSNNNDDNNNATSGNDNNINLNNNVTSIAYEGAFNILPNISSSNQSSTPHNVGNACVLQSHEPIKPNLSSQPHISTKLPTNVTKPIQANTKIRPFQFNEEISSDDIDISIASSGDFLVEDQPSLCCNSVISFSKMKKEKINPVPQKILKDNNNSYKVDEPYSCPVFHNDSEKNSSLSHIDGEQKNKLNGTPKREFKSMEIEKKSGSPVHTISSKKGDAMDLSVLKPLNIKDTGSELEKDPMCYLDISNNYFESSNFEQKTPELKTIPRVENDTSNLPSEKCEILNQTDQISDVMENSDESSVQESNFPILDDALSHITNPDKLLNNNNSVIPNDNLLLLAHCSQEYGGQIKKENESSEDCSLAVSNIACSESHPKTIRDSVIKCSLRWDKIFNIMSDEVNSQPDMSLDLGPAKVELRLPSDNCSSNHWKIVEADNKIQTSSIVKVKRLILKRKNQSEERIPKMIIKKTEGQEYRSYLKNESSKAVLHCEKMKIYCDKLSKSPQKPSDS</sequence>
<accession>A0A9P0EBL0</accession>
<feature type="compositionally biased region" description="Basic and acidic residues" evidence="1">
    <location>
        <begin position="601"/>
        <end position="613"/>
    </location>
</feature>
<dbReference type="Proteomes" id="UP001152798">
    <property type="component" value="Chromosome 2"/>
</dbReference>
<evidence type="ECO:0000256" key="1">
    <source>
        <dbReference type="SAM" id="MobiDB-lite"/>
    </source>
</evidence>
<name>A0A9P0EBL0_NEZVI</name>
<organism evidence="2 3">
    <name type="scientific">Nezara viridula</name>
    <name type="common">Southern green stink bug</name>
    <name type="synonym">Cimex viridulus</name>
    <dbReference type="NCBI Taxonomy" id="85310"/>
    <lineage>
        <taxon>Eukaryota</taxon>
        <taxon>Metazoa</taxon>
        <taxon>Ecdysozoa</taxon>
        <taxon>Arthropoda</taxon>
        <taxon>Hexapoda</taxon>
        <taxon>Insecta</taxon>
        <taxon>Pterygota</taxon>
        <taxon>Neoptera</taxon>
        <taxon>Paraneoptera</taxon>
        <taxon>Hemiptera</taxon>
        <taxon>Heteroptera</taxon>
        <taxon>Panheteroptera</taxon>
        <taxon>Pentatomomorpha</taxon>
        <taxon>Pentatomoidea</taxon>
        <taxon>Pentatomidae</taxon>
        <taxon>Pentatominae</taxon>
        <taxon>Nezara</taxon>
    </lineage>
</organism>
<feature type="region of interest" description="Disordered" evidence="1">
    <location>
        <begin position="421"/>
        <end position="440"/>
    </location>
</feature>
<proteinExistence type="predicted"/>
<protein>
    <submittedName>
        <fullName evidence="2">Uncharacterized protein</fullName>
    </submittedName>
</protein>
<evidence type="ECO:0000313" key="3">
    <source>
        <dbReference type="Proteomes" id="UP001152798"/>
    </source>
</evidence>
<keyword evidence="3" id="KW-1185">Reference proteome</keyword>
<dbReference type="OrthoDB" id="6606417at2759"/>
<dbReference type="EMBL" id="OV725078">
    <property type="protein sequence ID" value="CAH1393708.1"/>
    <property type="molecule type" value="Genomic_DNA"/>
</dbReference>